<evidence type="ECO:0000256" key="2">
    <source>
        <dbReference type="ARBA" id="ARBA00022679"/>
    </source>
</evidence>
<dbReference type="GO" id="GO:0005829">
    <property type="term" value="C:cytosol"/>
    <property type="evidence" value="ECO:0007669"/>
    <property type="project" value="TreeGrafter"/>
</dbReference>
<dbReference type="Pfam" id="PF07804">
    <property type="entry name" value="HipA_C"/>
    <property type="match status" value="1"/>
</dbReference>
<dbReference type="CDD" id="cd17793">
    <property type="entry name" value="HipA"/>
    <property type="match status" value="1"/>
</dbReference>
<feature type="domain" description="HipA-like C-terminal" evidence="4">
    <location>
        <begin position="140"/>
        <end position="374"/>
    </location>
</feature>
<evidence type="ECO:0000259" key="5">
    <source>
        <dbReference type="Pfam" id="PF13657"/>
    </source>
</evidence>
<dbReference type="PANTHER" id="PTHR37419:SF1">
    <property type="entry name" value="SERINE_THREONINE-PROTEIN KINASE TOXIN HIPA"/>
    <property type="match status" value="1"/>
</dbReference>
<evidence type="ECO:0000259" key="4">
    <source>
        <dbReference type="Pfam" id="PF07804"/>
    </source>
</evidence>
<evidence type="ECO:0000256" key="1">
    <source>
        <dbReference type="ARBA" id="ARBA00010164"/>
    </source>
</evidence>
<dbReference type="InterPro" id="IPR012893">
    <property type="entry name" value="HipA-like_C"/>
</dbReference>
<accession>A0A371X1X8</accession>
<keyword evidence="2" id="KW-0808">Transferase</keyword>
<comment type="caution">
    <text evidence="6">The sequence shown here is derived from an EMBL/GenBank/DDBJ whole genome shotgun (WGS) entry which is preliminary data.</text>
</comment>
<dbReference type="AlphaFoldDB" id="A0A371X1X8"/>
<keyword evidence="3" id="KW-0418">Kinase</keyword>
<dbReference type="InterPro" id="IPR052028">
    <property type="entry name" value="HipA_Ser/Thr_kinase"/>
</dbReference>
<dbReference type="InterPro" id="IPR017508">
    <property type="entry name" value="HipA_N1"/>
</dbReference>
<keyword evidence="7" id="KW-1185">Reference proteome</keyword>
<evidence type="ECO:0000256" key="3">
    <source>
        <dbReference type="ARBA" id="ARBA00022777"/>
    </source>
</evidence>
<evidence type="ECO:0000313" key="7">
    <source>
        <dbReference type="Proteomes" id="UP000262379"/>
    </source>
</evidence>
<feature type="domain" description="HipA N-terminal subdomain 1" evidence="5">
    <location>
        <begin position="3"/>
        <end position="100"/>
    </location>
</feature>
<reference evidence="7" key="1">
    <citation type="submission" date="2018-08" db="EMBL/GenBank/DDBJ databases">
        <authorList>
            <person name="Im W.T."/>
        </authorList>
    </citation>
    <scope>NUCLEOTIDE SEQUENCE [LARGE SCALE GENOMIC DNA]</scope>
    <source>
        <strain evidence="7">LA-28</strain>
    </source>
</reference>
<comment type="similarity">
    <text evidence="1">Belongs to the HipA Ser/Thr kinase family.</text>
</comment>
<sequence length="414" mass="45341">MQLFYERYPVGEIITSDSTAPVFRYDPAWLAQDGAFPLSTTMPLRTESWGWPVLAPWLINLLPEDNDAIRMMARILDVPHTDVLALLGRVGRDTSGAISFAERGATGGEAREVASEAELERIIDELPRKPFLAGEDGVSMSLAGVQSKLAVRVLEGGRIAIPVNGTASSHILKPDSDRLWGGVQNEALCLTLARLVGLRAPEVSTGRAGRRLYLLVGRYDRLQQGEALRRLHQEDFCQALGLPPSAKYQHNQTSGPKGSFAAIMDRLRAIGGAGEVFRLWDAMVFNVLCCNTDAHLKNYSILIRGDGIELAPVYDVICAKVWPGITENLALDVDDKRRGEYIEGRHWAREAEKCGLAPRAALERVKALAEAIQDRLADARAAVAAMPAGDHPMLDEVEKAIRSRCGSILTTLDR</sequence>
<organism evidence="6 7">
    <name type="scientific">Mesorhizobium denitrificans</name>
    <dbReference type="NCBI Taxonomy" id="2294114"/>
    <lineage>
        <taxon>Bacteria</taxon>
        <taxon>Pseudomonadati</taxon>
        <taxon>Pseudomonadota</taxon>
        <taxon>Alphaproteobacteria</taxon>
        <taxon>Hyphomicrobiales</taxon>
        <taxon>Phyllobacteriaceae</taxon>
        <taxon>Mesorhizobium</taxon>
    </lineage>
</organism>
<dbReference type="GO" id="GO:0004674">
    <property type="term" value="F:protein serine/threonine kinase activity"/>
    <property type="evidence" value="ECO:0007669"/>
    <property type="project" value="TreeGrafter"/>
</dbReference>
<name>A0A371X1X8_9HYPH</name>
<dbReference type="EMBL" id="QURN01000030">
    <property type="protein sequence ID" value="RFC63231.1"/>
    <property type="molecule type" value="Genomic_DNA"/>
</dbReference>
<evidence type="ECO:0000313" key="6">
    <source>
        <dbReference type="EMBL" id="RFC63231.1"/>
    </source>
</evidence>
<protein>
    <submittedName>
        <fullName evidence="6">Type II toxin-antitoxin system HipA family toxin</fullName>
    </submittedName>
</protein>
<proteinExistence type="inferred from homology"/>
<dbReference type="Proteomes" id="UP000262379">
    <property type="component" value="Unassembled WGS sequence"/>
</dbReference>
<dbReference type="RefSeq" id="WP_116625859.1">
    <property type="nucleotide sequence ID" value="NZ_QURN01000030.1"/>
</dbReference>
<dbReference type="PANTHER" id="PTHR37419">
    <property type="entry name" value="SERINE/THREONINE-PROTEIN KINASE TOXIN HIPA"/>
    <property type="match status" value="1"/>
</dbReference>
<gene>
    <name evidence="6" type="ORF">DY251_20975</name>
</gene>
<dbReference type="Pfam" id="PF13657">
    <property type="entry name" value="Couple_hipA"/>
    <property type="match status" value="1"/>
</dbReference>
<dbReference type="NCBIfam" id="TIGR03071">
    <property type="entry name" value="couple_hipA"/>
    <property type="match status" value="1"/>
</dbReference>
<dbReference type="Gene3D" id="1.10.1070.20">
    <property type="match status" value="1"/>
</dbReference>